<accession>A0ABQ1ZZS5</accession>
<sequence>MQTYRLAEKREMREVATLFTESFMDYPMFKLILSKGEAYRDELFKLNYINTKSYVQQDSCFVGILDGKIVSAVLLKKSGDPGPGFMQYLLNGGLALAARVGVKRIARILSTLEKMKEACSRYGKETWYVDSFAVAKGYQGKSLGSALFHSFIFPHVRKQGGGMVTLVTHTELNKKFYCKNGFEVFSEFGIGPEGGRIPNYSFRQEIGG</sequence>
<dbReference type="PROSITE" id="PS51186">
    <property type="entry name" value="GNAT"/>
    <property type="match status" value="1"/>
</dbReference>
<dbReference type="Pfam" id="PF13508">
    <property type="entry name" value="Acetyltransf_7"/>
    <property type="match status" value="1"/>
</dbReference>
<dbReference type="InterPro" id="IPR000182">
    <property type="entry name" value="GNAT_dom"/>
</dbReference>
<dbReference type="SUPFAM" id="SSF55729">
    <property type="entry name" value="Acyl-CoA N-acyltransferases (Nat)"/>
    <property type="match status" value="1"/>
</dbReference>
<evidence type="ECO:0000313" key="3">
    <source>
        <dbReference type="Proteomes" id="UP000605427"/>
    </source>
</evidence>
<gene>
    <name evidence="2" type="ORF">GCM10007362_34590</name>
</gene>
<dbReference type="RefSeq" id="WP_172245780.1">
    <property type="nucleotide sequence ID" value="NZ_BMDD01000004.1"/>
</dbReference>
<feature type="domain" description="N-acetyltransferase" evidence="1">
    <location>
        <begin position="10"/>
        <end position="207"/>
    </location>
</feature>
<organism evidence="2 3">
    <name type="scientific">Saccharibacillus endophyticus</name>
    <dbReference type="NCBI Taxonomy" id="2060666"/>
    <lineage>
        <taxon>Bacteria</taxon>
        <taxon>Bacillati</taxon>
        <taxon>Bacillota</taxon>
        <taxon>Bacilli</taxon>
        <taxon>Bacillales</taxon>
        <taxon>Paenibacillaceae</taxon>
        <taxon>Saccharibacillus</taxon>
    </lineage>
</organism>
<dbReference type="Gene3D" id="3.40.630.30">
    <property type="match status" value="1"/>
</dbReference>
<dbReference type="CDD" id="cd04301">
    <property type="entry name" value="NAT_SF"/>
    <property type="match status" value="1"/>
</dbReference>
<evidence type="ECO:0000259" key="1">
    <source>
        <dbReference type="PROSITE" id="PS51186"/>
    </source>
</evidence>
<name>A0ABQ1ZZS5_9BACL</name>
<reference evidence="3" key="1">
    <citation type="journal article" date="2019" name="Int. J. Syst. Evol. Microbiol.">
        <title>The Global Catalogue of Microorganisms (GCM) 10K type strain sequencing project: providing services to taxonomists for standard genome sequencing and annotation.</title>
        <authorList>
            <consortium name="The Broad Institute Genomics Platform"/>
            <consortium name="The Broad Institute Genome Sequencing Center for Infectious Disease"/>
            <person name="Wu L."/>
            <person name="Ma J."/>
        </authorList>
    </citation>
    <scope>NUCLEOTIDE SEQUENCE [LARGE SCALE GENOMIC DNA]</scope>
    <source>
        <strain evidence="3">CCM 8702</strain>
    </source>
</reference>
<protein>
    <submittedName>
        <fullName evidence="2">N-acetyltransferase</fullName>
    </submittedName>
</protein>
<dbReference type="EMBL" id="BMDD01000004">
    <property type="protein sequence ID" value="GGH82770.1"/>
    <property type="molecule type" value="Genomic_DNA"/>
</dbReference>
<dbReference type="Proteomes" id="UP000605427">
    <property type="component" value="Unassembled WGS sequence"/>
</dbReference>
<dbReference type="InterPro" id="IPR016181">
    <property type="entry name" value="Acyl_CoA_acyltransferase"/>
</dbReference>
<proteinExistence type="predicted"/>
<comment type="caution">
    <text evidence="2">The sequence shown here is derived from an EMBL/GenBank/DDBJ whole genome shotgun (WGS) entry which is preliminary data.</text>
</comment>
<keyword evidence="3" id="KW-1185">Reference proteome</keyword>
<evidence type="ECO:0000313" key="2">
    <source>
        <dbReference type="EMBL" id="GGH82770.1"/>
    </source>
</evidence>